<evidence type="ECO:0000313" key="4">
    <source>
        <dbReference type="Proteomes" id="UP001162156"/>
    </source>
</evidence>
<proteinExistence type="predicted"/>
<gene>
    <name evidence="3" type="ORF">NQ314_011559</name>
</gene>
<dbReference type="EMBL" id="JANEYF010003213">
    <property type="protein sequence ID" value="KAJ8938230.1"/>
    <property type="molecule type" value="Genomic_DNA"/>
</dbReference>
<reference evidence="3" key="1">
    <citation type="journal article" date="2023" name="Insect Mol. Biol.">
        <title>Genome sequencing provides insights into the evolution of gene families encoding plant cell wall-degrading enzymes in longhorned beetles.</title>
        <authorList>
            <person name="Shin N.R."/>
            <person name="Okamura Y."/>
            <person name="Kirsch R."/>
            <person name="Pauchet Y."/>
        </authorList>
    </citation>
    <scope>NUCLEOTIDE SEQUENCE</scope>
    <source>
        <strain evidence="3">RBIC_L_NR</strain>
    </source>
</reference>
<feature type="compositionally biased region" description="Polar residues" evidence="1">
    <location>
        <begin position="46"/>
        <end position="65"/>
    </location>
</feature>
<feature type="region of interest" description="Disordered" evidence="1">
    <location>
        <begin position="1"/>
        <end position="71"/>
    </location>
</feature>
<name>A0AAV8XHD4_9CUCU</name>
<dbReference type="InterPro" id="IPR029526">
    <property type="entry name" value="PGBD"/>
</dbReference>
<dbReference type="PANTHER" id="PTHR46599:SF3">
    <property type="entry name" value="PIGGYBAC TRANSPOSABLE ELEMENT-DERIVED PROTEIN 4"/>
    <property type="match status" value="1"/>
</dbReference>
<comment type="caution">
    <text evidence="3">The sequence shown here is derived from an EMBL/GenBank/DDBJ whole genome shotgun (WGS) entry which is preliminary data.</text>
</comment>
<evidence type="ECO:0000313" key="3">
    <source>
        <dbReference type="EMBL" id="KAJ8938230.1"/>
    </source>
</evidence>
<keyword evidence="4" id="KW-1185">Reference proteome</keyword>
<dbReference type="Pfam" id="PF13843">
    <property type="entry name" value="DDE_Tnp_1_7"/>
    <property type="match status" value="1"/>
</dbReference>
<dbReference type="PANTHER" id="PTHR46599">
    <property type="entry name" value="PIGGYBAC TRANSPOSABLE ELEMENT-DERIVED PROTEIN 4"/>
    <property type="match status" value="1"/>
</dbReference>
<protein>
    <recommendedName>
        <fullName evidence="2">PiggyBac transposable element-derived protein domain-containing protein</fullName>
    </recommendedName>
</protein>
<dbReference type="Proteomes" id="UP001162156">
    <property type="component" value="Unassembled WGS sequence"/>
</dbReference>
<feature type="compositionally biased region" description="Acidic residues" evidence="1">
    <location>
        <begin position="19"/>
        <end position="34"/>
    </location>
</feature>
<sequence>MLELEAILANSDNESLENISDESDGGWIDEDDTATPEPTYVPPESPGTSDSSDQDSHSNTSTSSTKRARGKAKKVTSNCVWSGNDLKSEIHKFKSDNSGCSPESGLGKNSTEIGCFQKFFGEDIVQYIAEQTNLYYVFLPSQDIPDKSRLHRWKDTDFEEISSFVAINLLMSQVKKHSINSYWTNNIKISTPIFHQIMPRNRFLLLLRCLHFVDNRKDAPQDDKLWKIRKIVDHLKKTNEGNFLFLPKSLYRRELSLIQG</sequence>
<organism evidence="3 4">
    <name type="scientific">Rhamnusium bicolor</name>
    <dbReference type="NCBI Taxonomy" id="1586634"/>
    <lineage>
        <taxon>Eukaryota</taxon>
        <taxon>Metazoa</taxon>
        <taxon>Ecdysozoa</taxon>
        <taxon>Arthropoda</taxon>
        <taxon>Hexapoda</taxon>
        <taxon>Insecta</taxon>
        <taxon>Pterygota</taxon>
        <taxon>Neoptera</taxon>
        <taxon>Endopterygota</taxon>
        <taxon>Coleoptera</taxon>
        <taxon>Polyphaga</taxon>
        <taxon>Cucujiformia</taxon>
        <taxon>Chrysomeloidea</taxon>
        <taxon>Cerambycidae</taxon>
        <taxon>Lepturinae</taxon>
        <taxon>Rhagiini</taxon>
        <taxon>Rhamnusium</taxon>
    </lineage>
</organism>
<feature type="domain" description="PiggyBac transposable element-derived protein" evidence="2">
    <location>
        <begin position="113"/>
        <end position="237"/>
    </location>
</feature>
<evidence type="ECO:0000259" key="2">
    <source>
        <dbReference type="Pfam" id="PF13843"/>
    </source>
</evidence>
<accession>A0AAV8XHD4</accession>
<evidence type="ECO:0000256" key="1">
    <source>
        <dbReference type="SAM" id="MobiDB-lite"/>
    </source>
</evidence>
<dbReference type="AlphaFoldDB" id="A0AAV8XHD4"/>